<accession>A0A835FV00</accession>
<dbReference type="Proteomes" id="UP000636709">
    <property type="component" value="Unassembled WGS sequence"/>
</dbReference>
<dbReference type="FunFam" id="3.30.430.20:FF:000028">
    <property type="entry name" value="Putative DUF26-domain receptor-like protein kinase family protein"/>
    <property type="match status" value="1"/>
</dbReference>
<dbReference type="Gene3D" id="3.30.430.20">
    <property type="entry name" value="Gnk2 domain, C-X8-C-X2-C motif"/>
    <property type="match status" value="2"/>
</dbReference>
<dbReference type="EMBL" id="JACEFO010000198">
    <property type="protein sequence ID" value="KAF8776405.1"/>
    <property type="molecule type" value="Genomic_DNA"/>
</dbReference>
<name>A0A835FV00_9POAL</name>
<dbReference type="InterPro" id="IPR002902">
    <property type="entry name" value="GNK2"/>
</dbReference>
<dbReference type="Pfam" id="PF01657">
    <property type="entry name" value="Stress-antifung"/>
    <property type="match status" value="2"/>
</dbReference>
<feature type="chain" id="PRO_5033036076" description="Gnk2-homologous domain-containing protein" evidence="3">
    <location>
        <begin position="25"/>
        <end position="299"/>
    </location>
</feature>
<feature type="signal peptide" evidence="3">
    <location>
        <begin position="1"/>
        <end position="24"/>
    </location>
</feature>
<gene>
    <name evidence="5" type="ORF">HU200_003532</name>
</gene>
<reference evidence="5" key="1">
    <citation type="submission" date="2020-07" db="EMBL/GenBank/DDBJ databases">
        <title>Genome sequence and genetic diversity analysis of an under-domesticated orphan crop, white fonio (Digitaria exilis).</title>
        <authorList>
            <person name="Bennetzen J.L."/>
            <person name="Chen S."/>
            <person name="Ma X."/>
            <person name="Wang X."/>
            <person name="Yssel A.E.J."/>
            <person name="Chaluvadi S.R."/>
            <person name="Johnson M."/>
            <person name="Gangashetty P."/>
            <person name="Hamidou F."/>
            <person name="Sanogo M.D."/>
            <person name="Zwaenepoel A."/>
            <person name="Wallace J."/>
            <person name="Van De Peer Y."/>
            <person name="Van Deynze A."/>
        </authorList>
    </citation>
    <scope>NUCLEOTIDE SEQUENCE</scope>
    <source>
        <tissue evidence="5">Leaves</tissue>
    </source>
</reference>
<evidence type="ECO:0000313" key="6">
    <source>
        <dbReference type="Proteomes" id="UP000636709"/>
    </source>
</evidence>
<keyword evidence="2" id="KW-0677">Repeat</keyword>
<evidence type="ECO:0000256" key="1">
    <source>
        <dbReference type="ARBA" id="ARBA00022729"/>
    </source>
</evidence>
<dbReference type="InterPro" id="IPR038408">
    <property type="entry name" value="GNK2_sf"/>
</dbReference>
<dbReference type="PANTHER" id="PTHR32099">
    <property type="entry name" value="CYSTEINE-RICH REPEAT SECRETORY PROTEIN"/>
    <property type="match status" value="1"/>
</dbReference>
<keyword evidence="1 3" id="KW-0732">Signal</keyword>
<sequence length="299" mass="32238">MNAALGVLLLLVLVAGLTPFPSTADVLCDNIKQMAPTLSNNTSSSPLHFSTTTFGQAPDVVYALALCRGDVDDSVCGGCMASTFNLLLNLKPPPQQQCYEAAYYYGDLCAVIYSVDDILNTTGDGSSNSSNGDDEPFTRWNAYSWGGGAHWSIDNITGDAQDVSLTVGLLHQLLVETAQAAAASTTPRRFATGMMGKPMVFYTLAQCTPDLSEASCWACLNRLLGMVNTTIALRKGGQIHVIRCYIRAYDESFLGNSNSCSSSSSNSLLHLLPLPLDQKVQKRYINIFYRTIAPSCRLD</sequence>
<dbReference type="PANTHER" id="PTHR32099:SF106">
    <property type="entry name" value="GNK2-HOMOLOGOUS DOMAIN-CONTAINING PROTEIN"/>
    <property type="match status" value="1"/>
</dbReference>
<dbReference type="PROSITE" id="PS51473">
    <property type="entry name" value="GNK2"/>
    <property type="match status" value="2"/>
</dbReference>
<evidence type="ECO:0000256" key="2">
    <source>
        <dbReference type="ARBA" id="ARBA00022737"/>
    </source>
</evidence>
<dbReference type="OrthoDB" id="688403at2759"/>
<comment type="caution">
    <text evidence="5">The sequence shown here is derived from an EMBL/GenBank/DDBJ whole genome shotgun (WGS) entry which is preliminary data.</text>
</comment>
<evidence type="ECO:0000313" key="5">
    <source>
        <dbReference type="EMBL" id="KAF8776405.1"/>
    </source>
</evidence>
<protein>
    <recommendedName>
        <fullName evidence="4">Gnk2-homologous domain-containing protein</fullName>
    </recommendedName>
</protein>
<proteinExistence type="predicted"/>
<dbReference type="AlphaFoldDB" id="A0A835FV00"/>
<feature type="domain" description="Gnk2-homologous" evidence="4">
    <location>
        <begin position="8"/>
        <end position="118"/>
    </location>
</feature>
<organism evidence="5 6">
    <name type="scientific">Digitaria exilis</name>
    <dbReference type="NCBI Taxonomy" id="1010633"/>
    <lineage>
        <taxon>Eukaryota</taxon>
        <taxon>Viridiplantae</taxon>
        <taxon>Streptophyta</taxon>
        <taxon>Embryophyta</taxon>
        <taxon>Tracheophyta</taxon>
        <taxon>Spermatophyta</taxon>
        <taxon>Magnoliopsida</taxon>
        <taxon>Liliopsida</taxon>
        <taxon>Poales</taxon>
        <taxon>Poaceae</taxon>
        <taxon>PACMAD clade</taxon>
        <taxon>Panicoideae</taxon>
        <taxon>Panicodae</taxon>
        <taxon>Paniceae</taxon>
        <taxon>Anthephorinae</taxon>
        <taxon>Digitaria</taxon>
    </lineage>
</organism>
<evidence type="ECO:0000259" key="4">
    <source>
        <dbReference type="PROSITE" id="PS51473"/>
    </source>
</evidence>
<feature type="domain" description="Gnk2-homologous" evidence="4">
    <location>
        <begin position="148"/>
        <end position="253"/>
    </location>
</feature>
<keyword evidence="6" id="KW-1185">Reference proteome</keyword>
<dbReference type="CDD" id="cd23509">
    <property type="entry name" value="Gnk2-like"/>
    <property type="match status" value="2"/>
</dbReference>
<evidence type="ECO:0000256" key="3">
    <source>
        <dbReference type="SAM" id="SignalP"/>
    </source>
</evidence>